<protein>
    <submittedName>
        <fullName evidence="4">Glycogen debranching enzyme N-terminal domain-containing protein</fullName>
    </submittedName>
</protein>
<accession>A0AAT9LBE5</accession>
<evidence type="ECO:0000259" key="2">
    <source>
        <dbReference type="Pfam" id="PF06202"/>
    </source>
</evidence>
<evidence type="ECO:0000256" key="1">
    <source>
        <dbReference type="SAM" id="MobiDB-lite"/>
    </source>
</evidence>
<dbReference type="InterPro" id="IPR012341">
    <property type="entry name" value="6hp_glycosidase-like_sf"/>
</dbReference>
<organism evidence="4">
    <name type="scientific">Candidatus Fermentithermobacillus carboniphilus</name>
    <dbReference type="NCBI Taxonomy" id="3085328"/>
    <lineage>
        <taxon>Bacteria</taxon>
        <taxon>Bacillati</taxon>
        <taxon>Bacillota</taxon>
        <taxon>Candidatus Fermentithermobacillia</taxon>
        <taxon>Candidatus Fermentithermobacillales</taxon>
        <taxon>Candidatus Fermentithermobacillaceae</taxon>
        <taxon>Candidatus Fermentithermobacillus</taxon>
    </lineage>
</organism>
<evidence type="ECO:0000259" key="3">
    <source>
        <dbReference type="Pfam" id="PF12439"/>
    </source>
</evidence>
<dbReference type="GO" id="GO:0004134">
    <property type="term" value="F:4-alpha-glucanotransferase activity"/>
    <property type="evidence" value="ECO:0007669"/>
    <property type="project" value="InterPro"/>
</dbReference>
<dbReference type="InterPro" id="IPR008928">
    <property type="entry name" value="6-hairpin_glycosidase_sf"/>
</dbReference>
<dbReference type="Gene3D" id="1.50.10.10">
    <property type="match status" value="1"/>
</dbReference>
<sequence>MDLGLLKPSLQEWLETDGLGGFASSTTAGIHTRRYHGWLFLSGKDPGERWLALSKLEDVCKSPDGVWELSSNFYPGTTYPRGIDHLWAFAKDPFARFIFKVGKTFLEREIFMVRGVPGVFCRYKLKDGLKIAGREAITLSLRPLCNARFYHNISREGSWSPRIHRLGDAVLLDTHPAWGGLLLACCPGSFVEAPCWYRNMVYPRERERGLDYLEDHFSPGYFSAALYPGEEVVFYAGPVPKGPERFGEALFAGLEDTLAERLREMTLEDFTGTLRETALSLAEMERQRREEIFLSGGTGLLGKLFLAGDQFIVNVSGKSSIIAGYHWFGEWGRDSFISLPGLLLASGRFADAKEVFLRFSAAIEGGLVPNRFEEGRGAAYNSADASLWFIDALSRYEKISGDSGLVIALLPKVKAIVEAYMAGTSNGIRMDSDGLLCAGSRETQLTWMDACVDGMPVTPREGYPVEVNALWIQALDLLGNWCKRFGDTHAQASLPSPAFGTRGTPKGESRSRAEAWTETPLAPTGDLQPDSSKYFRIAHLARKEFLRRFVWPGVGLYDRVDCKGPVAEIRPNQVIAAALPGLDLPHQVLMEVWNTAVTKLLTPHGLRSLAPSSAGYAGTYKGGPRDRDRAYHQGTAWPWLFGPLFDLAGKISTGVPGFQSLREELFSVLLSHVSRLDANPCIGTIFEVASGDPPYEPDGAVAQAWSVAEVTKIISHFRGLEKDINA</sequence>
<feature type="domain" description="Glycogen debranching enzyme C-terminal" evidence="2">
    <location>
        <begin position="307"/>
        <end position="711"/>
    </location>
</feature>
<evidence type="ECO:0000313" key="4">
    <source>
        <dbReference type="EMBL" id="QUL98409.1"/>
    </source>
</evidence>
<dbReference type="InterPro" id="IPR032790">
    <property type="entry name" value="GDE_C"/>
</dbReference>
<dbReference type="AlphaFoldDB" id="A0AAT9LBE5"/>
<feature type="region of interest" description="Disordered" evidence="1">
    <location>
        <begin position="493"/>
        <end position="523"/>
    </location>
</feature>
<feature type="compositionally biased region" description="Basic and acidic residues" evidence="1">
    <location>
        <begin position="505"/>
        <end position="515"/>
    </location>
</feature>
<dbReference type="KEGG" id="fcz:IMF26_10395"/>
<reference evidence="4" key="1">
    <citation type="submission" date="2020-10" db="EMBL/GenBank/DDBJ databases">
        <authorList>
            <person name="Kadnikov V."/>
            <person name="Beletsky A.V."/>
            <person name="Mardanov A.V."/>
            <person name="Karnachuk O.V."/>
            <person name="Ravin N.V."/>
        </authorList>
    </citation>
    <scope>NUCLEOTIDE SEQUENCE</scope>
    <source>
        <strain evidence="4">Bu02</strain>
    </source>
</reference>
<feature type="domain" description="Glycogen debranching enzyme bacterial and archaeal type N-terminal" evidence="3">
    <location>
        <begin position="12"/>
        <end position="232"/>
    </location>
</feature>
<dbReference type="EMBL" id="CP062796">
    <property type="protein sequence ID" value="QUL98409.1"/>
    <property type="molecule type" value="Genomic_DNA"/>
</dbReference>
<dbReference type="GO" id="GO:0004135">
    <property type="term" value="F:amylo-alpha-1,6-glucosidase activity"/>
    <property type="evidence" value="ECO:0007669"/>
    <property type="project" value="InterPro"/>
</dbReference>
<name>A0AAT9LBE5_9FIRM</name>
<dbReference type="InterPro" id="IPR010401">
    <property type="entry name" value="AGL/Gdb1"/>
</dbReference>
<dbReference type="InterPro" id="IPR024742">
    <property type="entry name" value="Glycogen_debranch_N"/>
</dbReference>
<dbReference type="PANTHER" id="PTHR10569">
    <property type="entry name" value="GLYCOGEN DEBRANCHING ENZYME"/>
    <property type="match status" value="1"/>
</dbReference>
<gene>
    <name evidence="4" type="ORF">IMF26_10395</name>
</gene>
<reference evidence="4" key="2">
    <citation type="journal article" date="2023" name="Biology">
        <title>Prokaryotic Life Associated with Coal-Fire Gas Vents Revealed by Metagenomics.</title>
        <authorList>
            <person name="Kadnikov V.V."/>
            <person name="Mardanov A.V."/>
            <person name="Beletsky A.V."/>
            <person name="Karnachuk O.V."/>
            <person name="Ravin N.V."/>
        </authorList>
    </citation>
    <scope>NUCLEOTIDE SEQUENCE</scope>
    <source>
        <strain evidence="4">Bu02</strain>
    </source>
</reference>
<dbReference type="SUPFAM" id="SSF48208">
    <property type="entry name" value="Six-hairpin glycosidases"/>
    <property type="match status" value="1"/>
</dbReference>
<dbReference type="GO" id="GO:0005980">
    <property type="term" value="P:glycogen catabolic process"/>
    <property type="evidence" value="ECO:0007669"/>
    <property type="project" value="InterPro"/>
</dbReference>
<dbReference type="PANTHER" id="PTHR10569:SF2">
    <property type="entry name" value="GLYCOGEN DEBRANCHING ENZYME"/>
    <property type="match status" value="1"/>
</dbReference>
<proteinExistence type="predicted"/>
<dbReference type="Pfam" id="PF06202">
    <property type="entry name" value="GDE_C"/>
    <property type="match status" value="1"/>
</dbReference>
<dbReference type="Pfam" id="PF12439">
    <property type="entry name" value="GDE_N"/>
    <property type="match status" value="1"/>
</dbReference>